<gene>
    <name evidence="9 11" type="primary">prfC</name>
    <name evidence="11" type="ORF">P873_13135</name>
</gene>
<evidence type="ECO:0000256" key="2">
    <source>
        <dbReference type="ARBA" id="ARBA00009978"/>
    </source>
</evidence>
<reference evidence="11 12" key="1">
    <citation type="submission" date="2013-09" db="EMBL/GenBank/DDBJ databases">
        <title>Genome sequencing of Arenimonas composti.</title>
        <authorList>
            <person name="Chen F."/>
            <person name="Wang G."/>
        </authorList>
    </citation>
    <scope>NUCLEOTIDE SEQUENCE [LARGE SCALE GENOMIC DNA]</scope>
    <source>
        <strain evidence="11 12">TR7-09</strain>
    </source>
</reference>
<dbReference type="InterPro" id="IPR053905">
    <property type="entry name" value="EF-G-like_DII"/>
</dbReference>
<dbReference type="CDD" id="cd04169">
    <property type="entry name" value="RF3"/>
    <property type="match status" value="1"/>
</dbReference>
<dbReference type="PANTHER" id="PTHR43556">
    <property type="entry name" value="PEPTIDE CHAIN RELEASE FACTOR RF3"/>
    <property type="match status" value="1"/>
</dbReference>
<protein>
    <recommendedName>
        <fullName evidence="8 9">Peptide chain release factor 3</fullName>
        <shortName evidence="9">RF-3</shortName>
    </recommendedName>
</protein>
<sequence length="561" mass="61987">MRGPAPMPDHLTETRRRRTFAIISHPDAGKTTLTEKLLLFGGAIQMAGSVKGRKAARHATSDWMAMEKERGISVTSSVMQFPYEGRIVNLLDTPGHADFGEDTYRVLTAVDSALMVIDVAKGVEERTIKLMEVCRLRDTPIMTFINKLDREGKDPIDLLDEVETVLGIQCAPITWPIGMGQRLKGVVHLLTGEVHLWEPGRNHTRQDSTIFPSLDAPGIEARIGAEMLAALRDELELVQGASHPFSLEDYLAGRQTPVFFGSAVNNFGVQPLLDFFVEHAPSPQARATTSRTVSPEEETFSGFVFKIQANMDPQHRDRVAFLRVCSGHYEAGMKAFHVRSGKEQKLANALTFMASDREIVETAYPGDVIGLHNHGTISIGDTFTAGEALSFTGIPNFAPELFRRARLRDPLKLKQLQKGLAQLSEEGATQFFRPLMSNDLILGAVGTLQFDVVAYRLKDEYGVDASFEPVTVATARWIRGGTPKKLEEFREKAAMNLAVDAAGELVYLAPSRVNLQLTIERWPELEFAATREHAHTRPPPVGAPSGAMPFCRSAFRRDAVL</sequence>
<proteinExistence type="inferred from homology"/>
<evidence type="ECO:0000256" key="9">
    <source>
        <dbReference type="HAMAP-Rule" id="MF_00072"/>
    </source>
</evidence>
<dbReference type="Gene3D" id="3.30.70.3280">
    <property type="entry name" value="Peptide chain release factor 3, domain III"/>
    <property type="match status" value="1"/>
</dbReference>
<dbReference type="Proteomes" id="UP000029391">
    <property type="component" value="Unassembled WGS sequence"/>
</dbReference>
<dbReference type="Pfam" id="PF22042">
    <property type="entry name" value="EF-G_D2"/>
    <property type="match status" value="1"/>
</dbReference>
<dbReference type="NCBIfam" id="TIGR00231">
    <property type="entry name" value="small_GTP"/>
    <property type="match status" value="1"/>
</dbReference>
<evidence type="ECO:0000256" key="4">
    <source>
        <dbReference type="ARBA" id="ARBA00022741"/>
    </source>
</evidence>
<evidence type="ECO:0000259" key="10">
    <source>
        <dbReference type="PROSITE" id="PS51722"/>
    </source>
</evidence>
<dbReference type="InterPro" id="IPR005225">
    <property type="entry name" value="Small_GTP-bd"/>
</dbReference>
<dbReference type="FunFam" id="2.40.30.10:FF:000040">
    <property type="entry name" value="Peptide chain release factor 3"/>
    <property type="match status" value="1"/>
</dbReference>
<feature type="binding site" evidence="9">
    <location>
        <begin position="24"/>
        <end position="31"/>
    </location>
    <ligand>
        <name>GTP</name>
        <dbReference type="ChEBI" id="CHEBI:37565"/>
    </ligand>
</feature>
<comment type="similarity">
    <text evidence="2 9">Belongs to the TRAFAC class translation factor GTPase superfamily. Classic translation factor GTPase family. PrfC subfamily.</text>
</comment>
<dbReference type="GO" id="GO:0005525">
    <property type="term" value="F:GTP binding"/>
    <property type="evidence" value="ECO:0007669"/>
    <property type="project" value="UniProtKB-UniRule"/>
</dbReference>
<keyword evidence="12" id="KW-1185">Reference proteome</keyword>
<evidence type="ECO:0000313" key="12">
    <source>
        <dbReference type="Proteomes" id="UP000029391"/>
    </source>
</evidence>
<dbReference type="InterPro" id="IPR027417">
    <property type="entry name" value="P-loop_NTPase"/>
</dbReference>
<dbReference type="STRING" id="1121013.GCA_000426365_01297"/>
<dbReference type="FunFam" id="3.40.50.300:FF:000542">
    <property type="entry name" value="Peptide chain release factor 3"/>
    <property type="match status" value="1"/>
</dbReference>
<dbReference type="InterPro" id="IPR035647">
    <property type="entry name" value="EFG_III/V"/>
</dbReference>
<keyword evidence="4 9" id="KW-0547">Nucleotide-binding</keyword>
<dbReference type="GO" id="GO:0016150">
    <property type="term" value="F:translation release factor activity, codon nonspecific"/>
    <property type="evidence" value="ECO:0007669"/>
    <property type="project" value="TreeGrafter"/>
</dbReference>
<dbReference type="EMBL" id="AWXU01000047">
    <property type="protein sequence ID" value="KFN48890.1"/>
    <property type="molecule type" value="Genomic_DNA"/>
</dbReference>
<feature type="binding site" evidence="9">
    <location>
        <begin position="92"/>
        <end position="96"/>
    </location>
    <ligand>
        <name>GTP</name>
        <dbReference type="ChEBI" id="CHEBI:37565"/>
    </ligand>
</feature>
<dbReference type="Pfam" id="PF00009">
    <property type="entry name" value="GTP_EFTU"/>
    <property type="match status" value="1"/>
</dbReference>
<dbReference type="SUPFAM" id="SSF50447">
    <property type="entry name" value="Translation proteins"/>
    <property type="match status" value="1"/>
</dbReference>
<accession>A0A091BX33</accession>
<evidence type="ECO:0000256" key="8">
    <source>
        <dbReference type="ARBA" id="ARBA00073639"/>
    </source>
</evidence>
<evidence type="ECO:0000256" key="6">
    <source>
        <dbReference type="ARBA" id="ARBA00023134"/>
    </source>
</evidence>
<dbReference type="InterPro" id="IPR000795">
    <property type="entry name" value="T_Tr_GTP-bd_dom"/>
</dbReference>
<keyword evidence="5 9" id="KW-0648">Protein biosynthesis</keyword>
<dbReference type="InterPro" id="IPR041732">
    <property type="entry name" value="RF3_GTP-bd"/>
</dbReference>
<dbReference type="GO" id="GO:0003924">
    <property type="term" value="F:GTPase activity"/>
    <property type="evidence" value="ECO:0007669"/>
    <property type="project" value="InterPro"/>
</dbReference>
<organism evidence="11 12">
    <name type="scientific">Arenimonas composti TR7-09 = DSM 18010</name>
    <dbReference type="NCBI Taxonomy" id="1121013"/>
    <lineage>
        <taxon>Bacteria</taxon>
        <taxon>Pseudomonadati</taxon>
        <taxon>Pseudomonadota</taxon>
        <taxon>Gammaproteobacteria</taxon>
        <taxon>Lysobacterales</taxon>
        <taxon>Lysobacteraceae</taxon>
        <taxon>Arenimonas</taxon>
    </lineage>
</organism>
<feature type="domain" description="Tr-type G" evidence="10">
    <location>
        <begin position="15"/>
        <end position="284"/>
    </location>
</feature>
<dbReference type="GO" id="GO:0097216">
    <property type="term" value="F:guanosine tetraphosphate binding"/>
    <property type="evidence" value="ECO:0007669"/>
    <property type="project" value="UniProtKB-ARBA"/>
</dbReference>
<name>A0A091BX33_9GAMM</name>
<keyword evidence="3 9" id="KW-0963">Cytoplasm</keyword>
<dbReference type="PRINTS" id="PR00315">
    <property type="entry name" value="ELONGATNFCT"/>
</dbReference>
<comment type="caution">
    <text evidence="11">The sequence shown here is derived from an EMBL/GenBank/DDBJ whole genome shotgun (WGS) entry which is preliminary data.</text>
</comment>
<dbReference type="NCBIfam" id="TIGR00503">
    <property type="entry name" value="prfC"/>
    <property type="match status" value="1"/>
</dbReference>
<keyword evidence="6 9" id="KW-0342">GTP-binding</keyword>
<evidence type="ECO:0000256" key="5">
    <source>
        <dbReference type="ARBA" id="ARBA00022917"/>
    </source>
</evidence>
<evidence type="ECO:0000313" key="11">
    <source>
        <dbReference type="EMBL" id="KFN48890.1"/>
    </source>
</evidence>
<dbReference type="PROSITE" id="PS00301">
    <property type="entry name" value="G_TR_1"/>
    <property type="match status" value="1"/>
</dbReference>
<dbReference type="InterPro" id="IPR038467">
    <property type="entry name" value="RF3_dom_3_sf"/>
</dbReference>
<dbReference type="Pfam" id="PF16658">
    <property type="entry name" value="RF3_C"/>
    <property type="match status" value="1"/>
</dbReference>
<dbReference type="CDD" id="cd16259">
    <property type="entry name" value="RF3_III"/>
    <property type="match status" value="1"/>
</dbReference>
<dbReference type="InterPro" id="IPR031157">
    <property type="entry name" value="G_TR_CS"/>
</dbReference>
<dbReference type="InterPro" id="IPR009000">
    <property type="entry name" value="Transl_B-barrel_sf"/>
</dbReference>
<dbReference type="SUPFAM" id="SSF52540">
    <property type="entry name" value="P-loop containing nucleoside triphosphate hydrolases"/>
    <property type="match status" value="1"/>
</dbReference>
<dbReference type="NCBIfam" id="NF001964">
    <property type="entry name" value="PRK00741.1"/>
    <property type="match status" value="1"/>
</dbReference>
<dbReference type="PROSITE" id="PS51722">
    <property type="entry name" value="G_TR_2"/>
    <property type="match status" value="1"/>
</dbReference>
<dbReference type="eggNOG" id="COG4108">
    <property type="taxonomic scope" value="Bacteria"/>
</dbReference>
<dbReference type="HAMAP" id="MF_00072">
    <property type="entry name" value="Rel_fac_3"/>
    <property type="match status" value="1"/>
</dbReference>
<dbReference type="AlphaFoldDB" id="A0A091BX33"/>
<dbReference type="SUPFAM" id="SSF54980">
    <property type="entry name" value="EF-G C-terminal domain-like"/>
    <property type="match status" value="1"/>
</dbReference>
<dbReference type="InterPro" id="IPR004548">
    <property type="entry name" value="PrfC"/>
</dbReference>
<dbReference type="GO" id="GO:0006449">
    <property type="term" value="P:regulation of translational termination"/>
    <property type="evidence" value="ECO:0007669"/>
    <property type="project" value="UniProtKB-UniRule"/>
</dbReference>
<dbReference type="FunFam" id="3.30.70.3280:FF:000001">
    <property type="entry name" value="Peptide chain release factor 3"/>
    <property type="match status" value="1"/>
</dbReference>
<feature type="binding site" evidence="9">
    <location>
        <begin position="146"/>
        <end position="149"/>
    </location>
    <ligand>
        <name>GTP</name>
        <dbReference type="ChEBI" id="CHEBI:37565"/>
    </ligand>
</feature>
<dbReference type="CDD" id="cd03689">
    <property type="entry name" value="RF3_II"/>
    <property type="match status" value="1"/>
</dbReference>
<dbReference type="PANTHER" id="PTHR43556:SF2">
    <property type="entry name" value="PEPTIDE CHAIN RELEASE FACTOR RF3"/>
    <property type="match status" value="1"/>
</dbReference>
<dbReference type="GO" id="GO:0016149">
    <property type="term" value="F:translation release factor activity, codon specific"/>
    <property type="evidence" value="ECO:0007669"/>
    <property type="project" value="UniProtKB-UniRule"/>
</dbReference>
<comment type="function">
    <text evidence="7 9">Increases the formation of ribosomal termination complexes and stimulates activities of RF-1 and RF-2. It binds guanine nucleotides and has strong preference for UGA stop codons. It may interact directly with the ribosome. The stimulation of RF-1 and RF-2 is significantly reduced by GTP and GDP, but not by GMP.</text>
</comment>
<evidence type="ECO:0000256" key="3">
    <source>
        <dbReference type="ARBA" id="ARBA00022490"/>
    </source>
</evidence>
<dbReference type="GO" id="GO:0005829">
    <property type="term" value="C:cytosol"/>
    <property type="evidence" value="ECO:0007669"/>
    <property type="project" value="TreeGrafter"/>
</dbReference>
<dbReference type="InterPro" id="IPR032090">
    <property type="entry name" value="RF3_C"/>
</dbReference>
<evidence type="ECO:0000256" key="1">
    <source>
        <dbReference type="ARBA" id="ARBA00004496"/>
    </source>
</evidence>
<dbReference type="Gene3D" id="3.40.50.300">
    <property type="entry name" value="P-loop containing nucleotide triphosphate hydrolases"/>
    <property type="match status" value="2"/>
</dbReference>
<comment type="subcellular location">
    <subcellularLocation>
        <location evidence="1 9">Cytoplasm</location>
    </subcellularLocation>
</comment>
<evidence type="ECO:0000256" key="7">
    <source>
        <dbReference type="ARBA" id="ARBA00025017"/>
    </source>
</evidence>